<keyword evidence="11" id="KW-1185">Reference proteome</keyword>
<dbReference type="Gene3D" id="3.40.1090.10">
    <property type="entry name" value="Cytosolic phospholipase A2 catalytic domain"/>
    <property type="match status" value="1"/>
</dbReference>
<dbReference type="EC" id="3.1.1.-" evidence="8"/>
<evidence type="ECO:0000259" key="9">
    <source>
        <dbReference type="PROSITE" id="PS51635"/>
    </source>
</evidence>
<reference evidence="11" key="1">
    <citation type="submission" date="2024-06" db="EMBL/GenBank/DDBJ databases">
        <authorList>
            <person name="Ryan C."/>
        </authorList>
    </citation>
    <scope>NUCLEOTIDE SEQUENCE [LARGE SCALE GENOMIC DNA]</scope>
</reference>
<feature type="short sequence motif" description="GXSXG" evidence="7">
    <location>
        <begin position="61"/>
        <end position="65"/>
    </location>
</feature>
<dbReference type="SUPFAM" id="SSF52151">
    <property type="entry name" value="FabD/lysophospholipase-like"/>
    <property type="match status" value="1"/>
</dbReference>
<evidence type="ECO:0000256" key="8">
    <source>
        <dbReference type="RuleBase" id="RU361262"/>
    </source>
</evidence>
<keyword evidence="3" id="KW-0611">Plant defense</keyword>
<name>A0ABC8YPW3_9POAL</name>
<proteinExistence type="inferred from homology"/>
<evidence type="ECO:0000313" key="11">
    <source>
        <dbReference type="Proteomes" id="UP001497457"/>
    </source>
</evidence>
<dbReference type="PROSITE" id="PS51635">
    <property type="entry name" value="PNPLA"/>
    <property type="match status" value="1"/>
</dbReference>
<dbReference type="GO" id="GO:0006952">
    <property type="term" value="P:defense response"/>
    <property type="evidence" value="ECO:0007669"/>
    <property type="project" value="UniProtKB-KW"/>
</dbReference>
<comment type="function">
    <text evidence="6">Possesses non-specific lipolytic acyl hydrolase (LAH) activity. Hydrolyzes phospholipids as well as galactolipids. May play a role in disease resistance.</text>
</comment>
<gene>
    <name evidence="10" type="ORF">URODEC1_LOCUS35893</name>
</gene>
<dbReference type="Pfam" id="PF01734">
    <property type="entry name" value="Patatin"/>
    <property type="match status" value="1"/>
</dbReference>
<dbReference type="GO" id="GO:0016042">
    <property type="term" value="P:lipid catabolic process"/>
    <property type="evidence" value="ECO:0007669"/>
    <property type="project" value="UniProtKB-UniRule"/>
</dbReference>
<dbReference type="PANTHER" id="PTHR32176:SF99">
    <property type="entry name" value="PATATIN"/>
    <property type="match status" value="1"/>
</dbReference>
<dbReference type="PANTHER" id="PTHR32176">
    <property type="entry name" value="XYLOSE ISOMERASE"/>
    <property type="match status" value="1"/>
</dbReference>
<protein>
    <recommendedName>
        <fullName evidence="8">Patatin</fullName>
        <ecNumber evidence="8">3.1.1.-</ecNumber>
    </recommendedName>
</protein>
<evidence type="ECO:0000256" key="3">
    <source>
        <dbReference type="ARBA" id="ARBA00022821"/>
    </source>
</evidence>
<dbReference type="Proteomes" id="UP001497457">
    <property type="component" value="Chromosome 17b"/>
</dbReference>
<keyword evidence="5 7" id="KW-0443">Lipid metabolism</keyword>
<comment type="domain">
    <text evidence="8">The nitrogen atoms of the two glycine residues in the GGXR motif define the oxyanion hole, and stabilize the oxyanion that forms during the nucleophilic attack by the catalytic serine during substrate cleavage.</text>
</comment>
<dbReference type="EMBL" id="OZ075127">
    <property type="protein sequence ID" value="CAL4946125.1"/>
    <property type="molecule type" value="Genomic_DNA"/>
</dbReference>
<evidence type="ECO:0000256" key="1">
    <source>
        <dbReference type="ARBA" id="ARBA00010240"/>
    </source>
</evidence>
<feature type="domain" description="PNPLA" evidence="9">
    <location>
        <begin position="19"/>
        <end position="231"/>
    </location>
</feature>
<evidence type="ECO:0000256" key="2">
    <source>
        <dbReference type="ARBA" id="ARBA00022801"/>
    </source>
</evidence>
<evidence type="ECO:0000256" key="7">
    <source>
        <dbReference type="PROSITE-ProRule" id="PRU01161"/>
    </source>
</evidence>
<comment type="similarity">
    <text evidence="1 8">Belongs to the patatin family.</text>
</comment>
<feature type="active site" description="Nucleophile" evidence="7">
    <location>
        <position position="63"/>
    </location>
</feature>
<feature type="short sequence motif" description="DGA/G" evidence="7">
    <location>
        <begin position="218"/>
        <end position="220"/>
    </location>
</feature>
<sequence>MENNYACPPPSKGNLITVLSIDGGGVKGIIPATFLAFLESKLQELDGRNARIAHYFDVIAGTSTGGLIAAMLVTPSPSNAKQPCCEAKDIVPFYLKHCPHIFPCRTGFFGWFCKIIHIIRMIIGPKYNGKYLHKIINDLLHDTRMKETLTNVVVPTYDVKCVKPTIFSTFKARSNTLMDARLADVCIGTSAAPTVLPAHYFETVDYHTGASRSFNIIDGGLVANNPTLVAVSEITKQIQLRSKEFPETKPLDYSRYLVISLGTGLPEQDIKFDALHVAKWGIFGWLGRHYTMPLLHMFLHASADTTDSYVANLFKAIGCSHQLLRIQHHNIPIAAVSADLSTEKNLQGLVKIGENLIHKPLSKDDCKNNYIEPMLKDRRTLTYADMLTQFAKLLSDERRLRLQNIELETGHS</sequence>
<evidence type="ECO:0000256" key="6">
    <source>
        <dbReference type="ARBA" id="ARBA00025642"/>
    </source>
</evidence>
<comment type="function">
    <text evidence="8">Lipolytic acyl hydrolase (LAH).</text>
</comment>
<accession>A0ABC8YPW3</accession>
<dbReference type="AlphaFoldDB" id="A0ABC8YPW3"/>
<dbReference type="GO" id="GO:0016298">
    <property type="term" value="F:lipase activity"/>
    <property type="evidence" value="ECO:0007669"/>
    <property type="project" value="UniProtKB-ARBA"/>
</dbReference>
<dbReference type="FunFam" id="3.40.1090.10:FF:000005">
    <property type="entry name" value="Patatin"/>
    <property type="match status" value="1"/>
</dbReference>
<feature type="short sequence motif" description="GXGXXG" evidence="7">
    <location>
        <begin position="23"/>
        <end position="28"/>
    </location>
</feature>
<dbReference type="InterPro" id="IPR002641">
    <property type="entry name" value="PNPLA_dom"/>
</dbReference>
<dbReference type="InterPro" id="IPR016035">
    <property type="entry name" value="Acyl_Trfase/lysoPLipase"/>
</dbReference>
<keyword evidence="2 7" id="KW-0378">Hydrolase</keyword>
<keyword evidence="4 7" id="KW-0442">Lipid degradation</keyword>
<reference evidence="10 11" key="2">
    <citation type="submission" date="2024-10" db="EMBL/GenBank/DDBJ databases">
        <authorList>
            <person name="Ryan C."/>
        </authorList>
    </citation>
    <scope>NUCLEOTIDE SEQUENCE [LARGE SCALE GENOMIC DNA]</scope>
</reference>
<organism evidence="10 11">
    <name type="scientific">Urochloa decumbens</name>
    <dbReference type="NCBI Taxonomy" id="240449"/>
    <lineage>
        <taxon>Eukaryota</taxon>
        <taxon>Viridiplantae</taxon>
        <taxon>Streptophyta</taxon>
        <taxon>Embryophyta</taxon>
        <taxon>Tracheophyta</taxon>
        <taxon>Spermatophyta</taxon>
        <taxon>Magnoliopsida</taxon>
        <taxon>Liliopsida</taxon>
        <taxon>Poales</taxon>
        <taxon>Poaceae</taxon>
        <taxon>PACMAD clade</taxon>
        <taxon>Panicoideae</taxon>
        <taxon>Panicodae</taxon>
        <taxon>Paniceae</taxon>
        <taxon>Melinidinae</taxon>
        <taxon>Urochloa</taxon>
    </lineage>
</organism>
<evidence type="ECO:0000313" key="10">
    <source>
        <dbReference type="EMBL" id="CAL4946125.1"/>
    </source>
</evidence>
<feature type="active site" description="Proton acceptor" evidence="7">
    <location>
        <position position="218"/>
    </location>
</feature>
<evidence type="ECO:0000256" key="4">
    <source>
        <dbReference type="ARBA" id="ARBA00022963"/>
    </source>
</evidence>
<evidence type="ECO:0000256" key="5">
    <source>
        <dbReference type="ARBA" id="ARBA00023098"/>
    </source>
</evidence>